<protein>
    <submittedName>
        <fullName evidence="1">Uncharacterized protein</fullName>
    </submittedName>
</protein>
<reference evidence="1 2" key="1">
    <citation type="submission" date="2024-04" db="EMBL/GenBank/DDBJ databases">
        <authorList>
            <person name="Rising A."/>
            <person name="Reimegard J."/>
            <person name="Sonavane S."/>
            <person name="Akerstrom W."/>
            <person name="Nylinder S."/>
            <person name="Hedman E."/>
            <person name="Kallberg Y."/>
        </authorList>
    </citation>
    <scope>NUCLEOTIDE SEQUENCE [LARGE SCALE GENOMIC DNA]</scope>
</reference>
<comment type="caution">
    <text evidence="1">The sequence shown here is derived from an EMBL/GenBank/DDBJ whole genome shotgun (WGS) entry which is preliminary data.</text>
</comment>
<organism evidence="1 2">
    <name type="scientific">Larinioides sclopetarius</name>
    <dbReference type="NCBI Taxonomy" id="280406"/>
    <lineage>
        <taxon>Eukaryota</taxon>
        <taxon>Metazoa</taxon>
        <taxon>Ecdysozoa</taxon>
        <taxon>Arthropoda</taxon>
        <taxon>Chelicerata</taxon>
        <taxon>Arachnida</taxon>
        <taxon>Araneae</taxon>
        <taxon>Araneomorphae</taxon>
        <taxon>Entelegynae</taxon>
        <taxon>Araneoidea</taxon>
        <taxon>Araneidae</taxon>
        <taxon>Larinioides</taxon>
    </lineage>
</organism>
<keyword evidence="2" id="KW-1185">Reference proteome</keyword>
<gene>
    <name evidence="1" type="ORF">LARSCL_LOCUS1570</name>
</gene>
<sequence length="92" mass="10593">MTQHHSPIVTFSVPCSSCQDRKDVVEVLLVKEYEDIREELLIKANFNIIFSNPTERHHKLVDDKPPDILFELTTHLVLVSFGRDPAVAKDEH</sequence>
<name>A0AAV1YX37_9ARAC</name>
<accession>A0AAV1YX37</accession>
<dbReference type="Proteomes" id="UP001497382">
    <property type="component" value="Unassembled WGS sequence"/>
</dbReference>
<dbReference type="EMBL" id="CAXIEN010000009">
    <property type="protein sequence ID" value="CAL1263591.1"/>
    <property type="molecule type" value="Genomic_DNA"/>
</dbReference>
<evidence type="ECO:0000313" key="1">
    <source>
        <dbReference type="EMBL" id="CAL1263591.1"/>
    </source>
</evidence>
<evidence type="ECO:0000313" key="2">
    <source>
        <dbReference type="Proteomes" id="UP001497382"/>
    </source>
</evidence>
<dbReference type="AlphaFoldDB" id="A0AAV1YX37"/>
<proteinExistence type="predicted"/>